<dbReference type="RefSeq" id="WP_247417240.1">
    <property type="nucleotide sequence ID" value="NZ_JALLGW010000001.1"/>
</dbReference>
<gene>
    <name evidence="4" type="ORF">ACFPYI_17350</name>
</gene>
<evidence type="ECO:0000259" key="3">
    <source>
        <dbReference type="PROSITE" id="PS50975"/>
    </source>
</evidence>
<dbReference type="InterPro" id="IPR013815">
    <property type="entry name" value="ATP_grasp_subdomain_1"/>
</dbReference>
<dbReference type="SUPFAM" id="SSF56059">
    <property type="entry name" value="Glutathione synthetase ATP-binding domain-like"/>
    <property type="match status" value="1"/>
</dbReference>
<evidence type="ECO:0000313" key="4">
    <source>
        <dbReference type="EMBL" id="MFC5973102.1"/>
    </source>
</evidence>
<dbReference type="PROSITE" id="PS50975">
    <property type="entry name" value="ATP_GRASP"/>
    <property type="match status" value="1"/>
</dbReference>
<dbReference type="Gene3D" id="3.30.1490.20">
    <property type="entry name" value="ATP-grasp fold, A domain"/>
    <property type="match status" value="1"/>
</dbReference>
<dbReference type="GO" id="GO:0016874">
    <property type="term" value="F:ligase activity"/>
    <property type="evidence" value="ECO:0007669"/>
    <property type="project" value="UniProtKB-KW"/>
</dbReference>
<dbReference type="InterPro" id="IPR011761">
    <property type="entry name" value="ATP-grasp"/>
</dbReference>
<keyword evidence="5" id="KW-1185">Reference proteome</keyword>
<evidence type="ECO:0000256" key="1">
    <source>
        <dbReference type="ARBA" id="ARBA00001936"/>
    </source>
</evidence>
<keyword evidence="4" id="KW-0436">Ligase</keyword>
<evidence type="ECO:0000313" key="5">
    <source>
        <dbReference type="Proteomes" id="UP001596099"/>
    </source>
</evidence>
<dbReference type="GO" id="GO:0005524">
    <property type="term" value="F:ATP binding"/>
    <property type="evidence" value="ECO:0007669"/>
    <property type="project" value="UniProtKB-UniRule"/>
</dbReference>
<comment type="caution">
    <text evidence="4">The sequence shown here is derived from an EMBL/GenBank/DDBJ whole genome shotgun (WGS) entry which is preliminary data.</text>
</comment>
<dbReference type="Gene3D" id="3.30.470.20">
    <property type="entry name" value="ATP-grasp fold, B domain"/>
    <property type="match status" value="1"/>
</dbReference>
<evidence type="ECO:0000256" key="2">
    <source>
        <dbReference type="PROSITE-ProRule" id="PRU00409"/>
    </source>
</evidence>
<name>A0ABD5RRD6_9EURY</name>
<proteinExistence type="predicted"/>
<accession>A0ABD5RRD6</accession>
<reference evidence="4 5" key="1">
    <citation type="journal article" date="2019" name="Int. J. Syst. Evol. Microbiol.">
        <title>The Global Catalogue of Microorganisms (GCM) 10K type strain sequencing project: providing services to taxonomists for standard genome sequencing and annotation.</title>
        <authorList>
            <consortium name="The Broad Institute Genomics Platform"/>
            <consortium name="The Broad Institute Genome Sequencing Center for Infectious Disease"/>
            <person name="Wu L."/>
            <person name="Ma J."/>
        </authorList>
    </citation>
    <scope>NUCLEOTIDE SEQUENCE [LARGE SCALE GENOMIC DNA]</scope>
    <source>
        <strain evidence="4 5">CGMCC 1.12543</strain>
    </source>
</reference>
<dbReference type="EMBL" id="JBHSQH010000001">
    <property type="protein sequence ID" value="MFC5973102.1"/>
    <property type="molecule type" value="Genomic_DNA"/>
</dbReference>
<feature type="domain" description="ATP-grasp" evidence="3">
    <location>
        <begin position="135"/>
        <end position="335"/>
    </location>
</feature>
<protein>
    <submittedName>
        <fullName evidence="4">Carboxylate--amine ligase</fullName>
    </submittedName>
</protein>
<keyword evidence="2" id="KW-0067">ATP-binding</keyword>
<sequence>MSHFSSFDALCSALDDRTFDRLPALVANAHITGLGVARALAAHDVPVVALDRSGDGVAPASTAVTAAGEVTYPLDDRDAFREDVEELVDRIGREAVAFGCMDEWVHAFAETRPDGVRLSFDADAAPAVLDKEELYARADRLGVPYPETYSLDEVDPADAAEALEFPFLVKPARKREGEEVLGTNVVEVADAEAFAEVVDRAQSADIRVLAQEQVDVAVGEDRSLASYVPPGSVDVDDSTDTPDPLAVVGNARVRHPRAFGTSCVVDVVEDATVREQALSVLADAGYHGISESEFVYDRERGEHVLLDVNTRPWKWIGLPVAAGRNLPLAAYEAVTDGDVERACGRERASRWVYLRDLLAGLASGDAPNVLTGEQWHAVAGGRPVDAGVTTGVFDTADPGPTQRLVETEFSGRDYYCSC</sequence>
<dbReference type="AlphaFoldDB" id="A0ABD5RRD6"/>
<keyword evidence="2" id="KW-0547">Nucleotide-binding</keyword>
<dbReference type="InterPro" id="IPR005479">
    <property type="entry name" value="CPAse_ATP-bd"/>
</dbReference>
<dbReference type="Pfam" id="PF02786">
    <property type="entry name" value="CPSase_L_D2"/>
    <property type="match status" value="1"/>
</dbReference>
<comment type="cofactor">
    <cofactor evidence="1">
        <name>Mn(2+)</name>
        <dbReference type="ChEBI" id="CHEBI:29035"/>
    </cofactor>
</comment>
<dbReference type="Proteomes" id="UP001596099">
    <property type="component" value="Unassembled WGS sequence"/>
</dbReference>
<organism evidence="4 5">
    <name type="scientific">Halomarina salina</name>
    <dbReference type="NCBI Taxonomy" id="1872699"/>
    <lineage>
        <taxon>Archaea</taxon>
        <taxon>Methanobacteriati</taxon>
        <taxon>Methanobacteriota</taxon>
        <taxon>Stenosarchaea group</taxon>
        <taxon>Halobacteria</taxon>
        <taxon>Halobacteriales</taxon>
        <taxon>Natronomonadaceae</taxon>
        <taxon>Halomarina</taxon>
    </lineage>
</organism>